<dbReference type="Gene3D" id="3.30.530.20">
    <property type="match status" value="1"/>
</dbReference>
<evidence type="ECO:0000313" key="1">
    <source>
        <dbReference type="EMBL" id="SNC63738.1"/>
    </source>
</evidence>
<dbReference type="EMBL" id="FYEZ01000001">
    <property type="protein sequence ID" value="SNC63738.1"/>
    <property type="molecule type" value="Genomic_DNA"/>
</dbReference>
<organism evidence="1 2">
    <name type="scientific">Kytococcus aerolatus</name>
    <dbReference type="NCBI Taxonomy" id="592308"/>
    <lineage>
        <taxon>Bacteria</taxon>
        <taxon>Bacillati</taxon>
        <taxon>Actinomycetota</taxon>
        <taxon>Actinomycetes</taxon>
        <taxon>Micrococcales</taxon>
        <taxon>Kytococcaceae</taxon>
        <taxon>Kytococcus</taxon>
    </lineage>
</organism>
<evidence type="ECO:0008006" key="3">
    <source>
        <dbReference type="Google" id="ProtNLM"/>
    </source>
</evidence>
<keyword evidence="2" id="KW-1185">Reference proteome</keyword>
<gene>
    <name evidence="1" type="ORF">SAMN05445756_0969</name>
</gene>
<protein>
    <recommendedName>
        <fullName evidence="3">Activator of Hsp90 ATPase homolog 1-like protein</fullName>
    </recommendedName>
</protein>
<dbReference type="OrthoDB" id="6624781at2"/>
<accession>A0A212TCH0</accession>
<evidence type="ECO:0000313" key="2">
    <source>
        <dbReference type="Proteomes" id="UP000198122"/>
    </source>
</evidence>
<dbReference type="Proteomes" id="UP000198122">
    <property type="component" value="Unassembled WGS sequence"/>
</dbReference>
<reference evidence="1 2" key="1">
    <citation type="submission" date="2017-06" db="EMBL/GenBank/DDBJ databases">
        <authorList>
            <person name="Kim H.J."/>
            <person name="Triplett B.A."/>
        </authorList>
    </citation>
    <scope>NUCLEOTIDE SEQUENCE [LARGE SCALE GENOMIC DNA]</scope>
    <source>
        <strain evidence="1 2">DSM 22179</strain>
    </source>
</reference>
<proteinExistence type="predicted"/>
<dbReference type="SUPFAM" id="SSF55961">
    <property type="entry name" value="Bet v1-like"/>
    <property type="match status" value="1"/>
</dbReference>
<dbReference type="RefSeq" id="WP_088817885.1">
    <property type="nucleotide sequence ID" value="NZ_FYEZ01000001.1"/>
</dbReference>
<dbReference type="AlphaFoldDB" id="A0A212TCH0"/>
<dbReference type="InterPro" id="IPR023393">
    <property type="entry name" value="START-like_dom_sf"/>
</dbReference>
<sequence>MTDDQKRISAQREIPASTEALFEVLSLPEKHVALDGWDTVRGLDHGDRITEVGQVFTMNMEAEHMGGQYQTDNHVTGYEKNQRLAWKTAPAGTQPPGWEWIWTLEAQGPESTLVTVTYDWSEVTDEALLEKVGFPLVPQEALEDSLGRLAAEVG</sequence>
<name>A0A212TCH0_9MICO</name>